<keyword evidence="1" id="KW-0175">Coiled coil</keyword>
<proteinExistence type="predicted"/>
<feature type="compositionally biased region" description="Basic and acidic residues" evidence="2">
    <location>
        <begin position="1"/>
        <end position="24"/>
    </location>
</feature>
<dbReference type="RefSeq" id="WP_190716738.1">
    <property type="nucleotide sequence ID" value="NZ_JACJST010000017.1"/>
</dbReference>
<dbReference type="EMBL" id="JACJST010000017">
    <property type="protein sequence ID" value="MBD2569703.1"/>
    <property type="molecule type" value="Genomic_DNA"/>
</dbReference>
<evidence type="ECO:0000313" key="4">
    <source>
        <dbReference type="Proteomes" id="UP000640531"/>
    </source>
</evidence>
<dbReference type="Proteomes" id="UP000640531">
    <property type="component" value="Unassembled WGS sequence"/>
</dbReference>
<evidence type="ECO:0000256" key="2">
    <source>
        <dbReference type="SAM" id="MobiDB-lite"/>
    </source>
</evidence>
<evidence type="ECO:0000313" key="3">
    <source>
        <dbReference type="EMBL" id="MBD2569703.1"/>
    </source>
</evidence>
<comment type="caution">
    <text evidence="3">The sequence shown here is derived from an EMBL/GenBank/DDBJ whole genome shotgun (WGS) entry which is preliminary data.</text>
</comment>
<gene>
    <name evidence="3" type="ORF">H6G59_17745</name>
</gene>
<sequence length="108" mass="12165">MREIGEKSEAPRKRRTQEERRDSTYGHGYSGAGFDGHSDGCQSLPLNRDDRQTGDTNKPGGYAIIGGILSQLITKTQIQINDAENNLSELRNQLRELEELSKQLEFND</sequence>
<organism evidence="3 4">
    <name type="scientific">Anabaena lutea FACHB-196</name>
    <dbReference type="NCBI Taxonomy" id="2692881"/>
    <lineage>
        <taxon>Bacteria</taxon>
        <taxon>Bacillati</taxon>
        <taxon>Cyanobacteriota</taxon>
        <taxon>Cyanophyceae</taxon>
        <taxon>Nostocales</taxon>
        <taxon>Nostocaceae</taxon>
        <taxon>Anabaena</taxon>
    </lineage>
</organism>
<protein>
    <submittedName>
        <fullName evidence="3">Uncharacterized protein</fullName>
    </submittedName>
</protein>
<evidence type="ECO:0000256" key="1">
    <source>
        <dbReference type="SAM" id="Coils"/>
    </source>
</evidence>
<accession>A0ABR8FIA6</accession>
<keyword evidence="4" id="KW-1185">Reference proteome</keyword>
<feature type="coiled-coil region" evidence="1">
    <location>
        <begin position="73"/>
        <end position="107"/>
    </location>
</feature>
<reference evidence="3 4" key="1">
    <citation type="journal article" date="2020" name="ISME J.">
        <title>Comparative genomics reveals insights into cyanobacterial evolution and habitat adaptation.</title>
        <authorList>
            <person name="Chen M.Y."/>
            <person name="Teng W.K."/>
            <person name="Zhao L."/>
            <person name="Hu C.X."/>
            <person name="Zhou Y.K."/>
            <person name="Han B.P."/>
            <person name="Song L.R."/>
            <person name="Shu W.S."/>
        </authorList>
    </citation>
    <scope>NUCLEOTIDE SEQUENCE [LARGE SCALE GENOMIC DNA]</scope>
    <source>
        <strain evidence="3 4">FACHB-196</strain>
    </source>
</reference>
<feature type="region of interest" description="Disordered" evidence="2">
    <location>
        <begin position="1"/>
        <end position="59"/>
    </location>
</feature>
<name>A0ABR8FIA6_9NOST</name>